<dbReference type="RefSeq" id="WP_372126850.1">
    <property type="nucleotide sequence ID" value="NZ_JBFSSG010000129.1"/>
</dbReference>
<dbReference type="Proteomes" id="UP001570071">
    <property type="component" value="Unassembled WGS sequence"/>
</dbReference>
<accession>A0ABV4N4W1</accession>
<comment type="caution">
    <text evidence="1">The sequence shown here is derived from an EMBL/GenBank/DDBJ whole genome shotgun (WGS) entry which is preliminary data.</text>
</comment>
<proteinExistence type="predicted"/>
<reference evidence="1 2" key="1">
    <citation type="journal article" date="2024" name="ISME J.">
        <title>Tailless and filamentous prophages are predominant in marine Vibrio.</title>
        <authorList>
            <person name="Steensen K."/>
            <person name="Seneca J."/>
            <person name="Bartlau N."/>
            <person name="Yu X.A."/>
            <person name="Hussain F.A."/>
            <person name="Polz M.F."/>
        </authorList>
    </citation>
    <scope>NUCLEOTIDE SEQUENCE [LARGE SCALE GENOMIC DNA]</scope>
    <source>
        <strain evidence="1 2">10N.239.312.F12</strain>
    </source>
</reference>
<dbReference type="EMBL" id="JBFSSG010000129">
    <property type="protein sequence ID" value="MEZ8724488.1"/>
    <property type="molecule type" value="Genomic_DNA"/>
</dbReference>
<organism evidence="1 2">
    <name type="scientific">Vibrio pomeroyi</name>
    <dbReference type="NCBI Taxonomy" id="198832"/>
    <lineage>
        <taxon>Bacteria</taxon>
        <taxon>Pseudomonadati</taxon>
        <taxon>Pseudomonadota</taxon>
        <taxon>Gammaproteobacteria</taxon>
        <taxon>Vibrionales</taxon>
        <taxon>Vibrionaceae</taxon>
        <taxon>Vibrio</taxon>
    </lineage>
</organism>
<name>A0ABV4N4W1_9VIBR</name>
<sequence length="390" mass="44737">MDFNESNNPSVDRLVTMYDTLKSLGILPTELERDASVLSVIKSFNSLFKDQAWVLNNYLPLACCEEAVMLALSEKFSQAEDVLIKGVDEGLSLFMQHLSTAKEFEKRSNILSNAKELQLQKNYGAVVPLLLIAIDGISNDISNLGLFAQESNIGVWDSICQYDDAFTYLQKNFLTKSRTKTNFDEIFVPFRNGILHGRDVNYANASVSAKCWNILFVLRTWYRDKKDESYKRRKLDAEQHVSKENEELTNYLQKFDKRENDLLFIERTGASEVANTFFDSWQQKQWGKIVPHMYHLVGKHRGKSAKEVKETFDNFELLEFKCLGGRCDTPSSVVLDVYVAISVRAEREEHQIELWLNYSSDDLLPLPINHPDGSWGILQNSLSKILFGRV</sequence>
<evidence type="ECO:0000313" key="2">
    <source>
        <dbReference type="Proteomes" id="UP001570071"/>
    </source>
</evidence>
<gene>
    <name evidence="1" type="ORF">AB6D66_25820</name>
</gene>
<keyword evidence="2" id="KW-1185">Reference proteome</keyword>
<protein>
    <submittedName>
        <fullName evidence="1">Uncharacterized protein</fullName>
    </submittedName>
</protein>
<evidence type="ECO:0000313" key="1">
    <source>
        <dbReference type="EMBL" id="MEZ8724488.1"/>
    </source>
</evidence>